<proteinExistence type="predicted"/>
<name>A0A3B1APH9_9ZZZZ</name>
<accession>A0A3B1APH9</accession>
<dbReference type="EMBL" id="UOFV01000412">
    <property type="protein sequence ID" value="VAX03611.1"/>
    <property type="molecule type" value="Genomic_DNA"/>
</dbReference>
<sequence length="239" mass="26279">MARDQDTSGRRCTLVLPGLLDLPLAEHESVFAQVGHLPELECFFSRAQKHRFPGASFEAVLFALFDAVIPTDADLPVAAVGYVGDTGQSAPGWCLRADPVQLIPDRDQLVLMGPESLSLSQAEADLLVTDLNVQFAQDGWHIEAATPTRWYLHQPDAPKLRTYSLAQVRGRAIGEYLPVGADGKQWHRLMNEVQMVLHISAVNQQRQTVGQPPVSSLWFWGGGETPVISPDNTGSQWCQ</sequence>
<protein>
    <submittedName>
        <fullName evidence="1">Uncharacterized protein</fullName>
    </submittedName>
</protein>
<evidence type="ECO:0000313" key="1">
    <source>
        <dbReference type="EMBL" id="VAX03611.1"/>
    </source>
</evidence>
<dbReference type="AlphaFoldDB" id="A0A3B1APH9"/>
<organism evidence="1">
    <name type="scientific">hydrothermal vent metagenome</name>
    <dbReference type="NCBI Taxonomy" id="652676"/>
    <lineage>
        <taxon>unclassified sequences</taxon>
        <taxon>metagenomes</taxon>
        <taxon>ecological metagenomes</taxon>
    </lineage>
</organism>
<feature type="non-terminal residue" evidence="1">
    <location>
        <position position="239"/>
    </location>
</feature>
<gene>
    <name evidence="1" type="ORF">MNBD_GAMMA19-879</name>
</gene>
<reference evidence="1" key="1">
    <citation type="submission" date="2018-06" db="EMBL/GenBank/DDBJ databases">
        <authorList>
            <person name="Zhirakovskaya E."/>
        </authorList>
    </citation>
    <scope>NUCLEOTIDE SEQUENCE</scope>
</reference>